<comment type="caution">
    <text evidence="1">The sequence shown here is derived from an EMBL/GenBank/DDBJ whole genome shotgun (WGS) entry which is preliminary data.</text>
</comment>
<proteinExistence type="predicted"/>
<accession>A0A9Q1QU66</accession>
<evidence type="ECO:0000313" key="2">
    <source>
        <dbReference type="Proteomes" id="UP001152561"/>
    </source>
</evidence>
<protein>
    <submittedName>
        <fullName evidence="1">Uncharacterized protein</fullName>
    </submittedName>
</protein>
<gene>
    <name evidence="1" type="ORF">K7X08_028893</name>
</gene>
<evidence type="ECO:0000313" key="1">
    <source>
        <dbReference type="EMBL" id="KAJ8526416.1"/>
    </source>
</evidence>
<keyword evidence="2" id="KW-1185">Reference proteome</keyword>
<organism evidence="1 2">
    <name type="scientific">Anisodus acutangulus</name>
    <dbReference type="NCBI Taxonomy" id="402998"/>
    <lineage>
        <taxon>Eukaryota</taxon>
        <taxon>Viridiplantae</taxon>
        <taxon>Streptophyta</taxon>
        <taxon>Embryophyta</taxon>
        <taxon>Tracheophyta</taxon>
        <taxon>Spermatophyta</taxon>
        <taxon>Magnoliopsida</taxon>
        <taxon>eudicotyledons</taxon>
        <taxon>Gunneridae</taxon>
        <taxon>Pentapetalae</taxon>
        <taxon>asterids</taxon>
        <taxon>lamiids</taxon>
        <taxon>Solanales</taxon>
        <taxon>Solanaceae</taxon>
        <taxon>Solanoideae</taxon>
        <taxon>Hyoscyameae</taxon>
        <taxon>Anisodus</taxon>
    </lineage>
</organism>
<name>A0A9Q1QU66_9SOLA</name>
<dbReference type="AlphaFoldDB" id="A0A9Q1QU66"/>
<dbReference type="Proteomes" id="UP001152561">
    <property type="component" value="Unassembled WGS sequence"/>
</dbReference>
<dbReference type="EMBL" id="JAJAGQ010000024">
    <property type="protein sequence ID" value="KAJ8526416.1"/>
    <property type="molecule type" value="Genomic_DNA"/>
</dbReference>
<reference evidence="2" key="1">
    <citation type="journal article" date="2023" name="Proc. Natl. Acad. Sci. U.S.A.">
        <title>Genomic and structural basis for evolution of tropane alkaloid biosynthesis.</title>
        <authorList>
            <person name="Wanga Y.-J."/>
            <person name="Taina T."/>
            <person name="Yua J.-Y."/>
            <person name="Lia J."/>
            <person name="Xua B."/>
            <person name="Chenc J."/>
            <person name="D'Auriad J.C."/>
            <person name="Huanga J.-P."/>
            <person name="Huanga S.-X."/>
        </authorList>
    </citation>
    <scope>NUCLEOTIDE SEQUENCE [LARGE SCALE GENOMIC DNA]</scope>
    <source>
        <strain evidence="2">cv. KIB-2019</strain>
    </source>
</reference>
<sequence>MLENRGTNLRNRKARNCSNSTAGKICLCVPRYFHVIQSCVSTLLLRFNDQACNEPWRVGMADIATLQGLKIVSFLLASVSDIEQCNDITGSIFPTEFCRVKRMRRMLKNQNVKLCFLARASSQAPFTR</sequence>